<dbReference type="SUPFAM" id="SSF52540">
    <property type="entry name" value="P-loop containing nucleoside triphosphate hydrolases"/>
    <property type="match status" value="2"/>
</dbReference>
<dbReference type="EMBL" id="CP063414">
    <property type="protein sequence ID" value="UOE76113.1"/>
    <property type="molecule type" value="Genomic_DNA"/>
</dbReference>
<dbReference type="AlphaFoldDB" id="A0AB38QXL1"/>
<dbReference type="GO" id="GO:0055085">
    <property type="term" value="P:transmembrane transport"/>
    <property type="evidence" value="ECO:0007669"/>
    <property type="project" value="UniProtKB-ARBA"/>
</dbReference>
<feature type="domain" description="ABC transporter" evidence="5">
    <location>
        <begin position="357"/>
        <end position="603"/>
    </location>
</feature>
<evidence type="ECO:0000259" key="5">
    <source>
        <dbReference type="PROSITE" id="PS50893"/>
    </source>
</evidence>
<keyword evidence="2" id="KW-0813">Transport</keyword>
<dbReference type="CDD" id="cd03257">
    <property type="entry name" value="ABC_NikE_OppD_transporters"/>
    <property type="match status" value="2"/>
</dbReference>
<gene>
    <name evidence="6" type="ORF">IMI45_17920</name>
</gene>
<dbReference type="InterPro" id="IPR013563">
    <property type="entry name" value="Oligopep_ABC_C"/>
</dbReference>
<organism evidence="6 7">
    <name type="scientific">Parageobacillus thermoglucosidasius</name>
    <name type="common">Geobacillus thermoglucosidasius</name>
    <dbReference type="NCBI Taxonomy" id="1426"/>
    <lineage>
        <taxon>Bacteria</taxon>
        <taxon>Bacillati</taxon>
        <taxon>Bacillota</taxon>
        <taxon>Bacilli</taxon>
        <taxon>Bacillales</taxon>
        <taxon>Anoxybacillaceae</taxon>
        <taxon>Parageobacillus</taxon>
    </lineage>
</organism>
<reference evidence="6" key="1">
    <citation type="submission" date="2020-10" db="EMBL/GenBank/DDBJ databases">
        <authorList>
            <person name="Delgado J.A."/>
            <person name="Gonzalez J.M."/>
        </authorList>
    </citation>
    <scope>NUCLEOTIDE SEQUENCE</scope>
    <source>
        <strain evidence="6">23.6</strain>
    </source>
</reference>
<dbReference type="NCBIfam" id="NF008453">
    <property type="entry name" value="PRK11308.1"/>
    <property type="match status" value="2"/>
</dbReference>
<dbReference type="PANTHER" id="PTHR43776">
    <property type="entry name" value="TRANSPORT ATP-BINDING PROTEIN"/>
    <property type="match status" value="1"/>
</dbReference>
<evidence type="ECO:0000256" key="2">
    <source>
        <dbReference type="ARBA" id="ARBA00022448"/>
    </source>
</evidence>
<name>A0AB38QXL1_PARTM</name>
<dbReference type="InterPro" id="IPR027417">
    <property type="entry name" value="P-loop_NTPase"/>
</dbReference>
<dbReference type="Pfam" id="PF08352">
    <property type="entry name" value="oligo_HPY"/>
    <property type="match status" value="2"/>
</dbReference>
<evidence type="ECO:0000256" key="3">
    <source>
        <dbReference type="ARBA" id="ARBA00022741"/>
    </source>
</evidence>
<dbReference type="GO" id="GO:0005524">
    <property type="term" value="F:ATP binding"/>
    <property type="evidence" value="ECO:0007669"/>
    <property type="project" value="UniProtKB-KW"/>
</dbReference>
<sequence length="678" mass="75538">MGATLLDVNDLTVGFKTKNGLLTAISNIFLTIKPSETICLVGESGSGKSVMAKTIMRLIDYDNGIISKGRIQLEDQDLTALSNKELNRIRGKKIAMISQEPLSAFDPVFTIGDQLVETMVKHLKLSKKEAWQRGTELLAKVGLSDPAIRMKQYPNELSGGMLQRAMIAMALSCHPDLLIADEPTTALDVTIQSQIIHLLNSLKKEFNMAVLLITHDLGVAAQLADRIVVMYAGTIVEEGTVEQIFSQPHHPYTSGLLQSIPSINSKKEEKLFSIEGSIPNLSDMPEGCRFHPRCPFATEKCRLESPPLNIIEGQKSACWHTSDLIAKKSFSVAEKQGKSLQYRVSIKPANIAKEPLLEVRGLSKYYPIKYSRKKIKAVDHVSLKIYKGETFGLVGESGSGKSTFGRLLLHLEKPTHGEVLFNGRSLSALSKKELRKQRREMQMIFQDPYGSIDPKWRIKDIIAEPLQTHFKDKTKKELLAMVEELLEKVGLNPEWMYRYPHEFSGGQRQRIGIARAIAVHPSFILADEAVSALDVSVQAQIINLLKELQQTLGLTYLFIGHDLNVVRYISDRIGVMYLGRIVEIAPSDELFENPLHPYTSGLIQSIPSIDKVGARQVNVLKGEIPSPANPPSGCAFRTRCPFATELCSKETPDLVEMDKEHFVACHYAVSRNMNEINI</sequence>
<dbReference type="PROSITE" id="PS00211">
    <property type="entry name" value="ABC_TRANSPORTER_1"/>
    <property type="match status" value="2"/>
</dbReference>
<dbReference type="GO" id="GO:0016887">
    <property type="term" value="F:ATP hydrolysis activity"/>
    <property type="evidence" value="ECO:0007669"/>
    <property type="project" value="InterPro"/>
</dbReference>
<dbReference type="InterPro" id="IPR050319">
    <property type="entry name" value="ABC_transp_ATP-bind"/>
</dbReference>
<dbReference type="Pfam" id="PF00005">
    <property type="entry name" value="ABC_tran"/>
    <property type="match status" value="2"/>
</dbReference>
<dbReference type="InterPro" id="IPR017871">
    <property type="entry name" value="ABC_transporter-like_CS"/>
</dbReference>
<dbReference type="InterPro" id="IPR003593">
    <property type="entry name" value="AAA+_ATPase"/>
</dbReference>
<dbReference type="NCBIfam" id="TIGR01727">
    <property type="entry name" value="oligo_HPY"/>
    <property type="match status" value="2"/>
</dbReference>
<accession>A0AB38QXL1</accession>
<dbReference type="NCBIfam" id="NF007739">
    <property type="entry name" value="PRK10419.1"/>
    <property type="match status" value="2"/>
</dbReference>
<dbReference type="FunFam" id="3.40.50.300:FF:000016">
    <property type="entry name" value="Oligopeptide ABC transporter ATP-binding component"/>
    <property type="match status" value="2"/>
</dbReference>
<proteinExistence type="inferred from homology"/>
<keyword evidence="4 6" id="KW-0067">ATP-binding</keyword>
<feature type="domain" description="ABC transporter" evidence="5">
    <location>
        <begin position="6"/>
        <end position="257"/>
    </location>
</feature>
<comment type="similarity">
    <text evidence="1">Belongs to the ABC transporter superfamily.</text>
</comment>
<protein>
    <submittedName>
        <fullName evidence="6">Dipeptide ABC transporter ATP-binding protein</fullName>
    </submittedName>
</protein>
<dbReference type="Proteomes" id="UP001058458">
    <property type="component" value="Chromosome"/>
</dbReference>
<evidence type="ECO:0000256" key="4">
    <source>
        <dbReference type="ARBA" id="ARBA00022840"/>
    </source>
</evidence>
<evidence type="ECO:0000313" key="6">
    <source>
        <dbReference type="EMBL" id="UOE76113.1"/>
    </source>
</evidence>
<evidence type="ECO:0000256" key="1">
    <source>
        <dbReference type="ARBA" id="ARBA00005417"/>
    </source>
</evidence>
<keyword evidence="3" id="KW-0547">Nucleotide-binding</keyword>
<evidence type="ECO:0000313" key="7">
    <source>
        <dbReference type="Proteomes" id="UP001058458"/>
    </source>
</evidence>
<dbReference type="RefSeq" id="WP_306274110.1">
    <property type="nucleotide sequence ID" value="NZ_CP063414.1"/>
</dbReference>
<dbReference type="PROSITE" id="PS50893">
    <property type="entry name" value="ABC_TRANSPORTER_2"/>
    <property type="match status" value="2"/>
</dbReference>
<dbReference type="SMART" id="SM00382">
    <property type="entry name" value="AAA"/>
    <property type="match status" value="2"/>
</dbReference>
<dbReference type="GO" id="GO:0015833">
    <property type="term" value="P:peptide transport"/>
    <property type="evidence" value="ECO:0007669"/>
    <property type="project" value="InterPro"/>
</dbReference>
<dbReference type="Gene3D" id="3.40.50.300">
    <property type="entry name" value="P-loop containing nucleotide triphosphate hydrolases"/>
    <property type="match status" value="2"/>
</dbReference>
<dbReference type="InterPro" id="IPR003439">
    <property type="entry name" value="ABC_transporter-like_ATP-bd"/>
</dbReference>